<proteinExistence type="predicted"/>
<dbReference type="Gene3D" id="2.40.50.140">
    <property type="entry name" value="Nucleic acid-binding proteins"/>
    <property type="match status" value="1"/>
</dbReference>
<sequence length="399" mass="44581">MADGGKEKKNCVEGYIHNVSAVMDSARRSKYFTAVVQEATTLSRLVVFPVEHHQMFVTAEKCRTPLKLDNVTFRPSRQKMGEHDIIAGVNLRVSSLRNIAYPFDVSQRAEDTETKTIGAILASPVEFQRVHVTLKVMEEWETGKSVTRAKKTLTRTMYAVADKSGSLCLTVWGEQKLSTGRWYVLRNLSVRMYQGKVALSTTPQTSIEEVPDAGHTVAALRDNVTVVEEILTANVVIEHFCPKRHVVVNVNAATIMTWCQDCGAFVKNAKMCTEVKGDISIVDDHGEQQSFHLGDQVLRTILDVQGVVNSSDLVGQLMQFDRLEVSWRGRRAIEIKGVRDQAVLGHGSKVQECTPAEEHGASGLLDEDDMETIGKLFQEDTEKQQKVQKKKNPKEPKKQ</sequence>
<dbReference type="AlphaFoldDB" id="A0A8T2MBA7"/>
<evidence type="ECO:0000313" key="2">
    <source>
        <dbReference type="EMBL" id="KAG9278151.1"/>
    </source>
</evidence>
<name>A0A8T2MBA7_ASTMX</name>
<organism evidence="2 3">
    <name type="scientific">Astyanax mexicanus</name>
    <name type="common">Blind cave fish</name>
    <name type="synonym">Astyanax fasciatus mexicanus</name>
    <dbReference type="NCBI Taxonomy" id="7994"/>
    <lineage>
        <taxon>Eukaryota</taxon>
        <taxon>Metazoa</taxon>
        <taxon>Chordata</taxon>
        <taxon>Craniata</taxon>
        <taxon>Vertebrata</taxon>
        <taxon>Euteleostomi</taxon>
        <taxon>Actinopterygii</taxon>
        <taxon>Neopterygii</taxon>
        <taxon>Teleostei</taxon>
        <taxon>Ostariophysi</taxon>
        <taxon>Characiformes</taxon>
        <taxon>Characoidei</taxon>
        <taxon>Acestrorhamphidae</taxon>
        <taxon>Acestrorhamphinae</taxon>
        <taxon>Astyanax</taxon>
    </lineage>
</organism>
<dbReference type="Proteomes" id="UP000752171">
    <property type="component" value="Unassembled WGS sequence"/>
</dbReference>
<feature type="region of interest" description="Disordered" evidence="1">
    <location>
        <begin position="379"/>
        <end position="399"/>
    </location>
</feature>
<gene>
    <name evidence="2" type="ORF">AMEX_G5963</name>
</gene>
<dbReference type="EMBL" id="JAICCE010000004">
    <property type="protein sequence ID" value="KAG9278151.1"/>
    <property type="molecule type" value="Genomic_DNA"/>
</dbReference>
<dbReference type="SUPFAM" id="SSF50249">
    <property type="entry name" value="Nucleic acid-binding proteins"/>
    <property type="match status" value="1"/>
</dbReference>
<evidence type="ECO:0000256" key="1">
    <source>
        <dbReference type="SAM" id="MobiDB-lite"/>
    </source>
</evidence>
<reference evidence="2 3" key="1">
    <citation type="submission" date="2021-07" db="EMBL/GenBank/DDBJ databases">
        <authorList>
            <person name="Imarazene B."/>
            <person name="Zahm M."/>
            <person name="Klopp C."/>
            <person name="Cabau C."/>
            <person name="Beille S."/>
            <person name="Jouanno E."/>
            <person name="Castinel A."/>
            <person name="Lluch J."/>
            <person name="Gil L."/>
            <person name="Kuchtly C."/>
            <person name="Lopez Roques C."/>
            <person name="Donnadieu C."/>
            <person name="Parrinello H."/>
            <person name="Journot L."/>
            <person name="Du K."/>
            <person name="Schartl M."/>
            <person name="Retaux S."/>
            <person name="Guiguen Y."/>
        </authorList>
    </citation>
    <scope>NUCLEOTIDE SEQUENCE [LARGE SCALE GENOMIC DNA]</scope>
    <source>
        <strain evidence="2">Pach_M1</strain>
        <tissue evidence="2">Testis</tissue>
    </source>
</reference>
<dbReference type="InterPro" id="IPR012340">
    <property type="entry name" value="NA-bd_OB-fold"/>
</dbReference>
<evidence type="ECO:0008006" key="4">
    <source>
        <dbReference type="Google" id="ProtNLM"/>
    </source>
</evidence>
<protein>
    <recommendedName>
        <fullName evidence="4">Replication protein A OB domain-containing protein</fullName>
    </recommendedName>
</protein>
<comment type="caution">
    <text evidence="2">The sequence shown here is derived from an EMBL/GenBank/DDBJ whole genome shotgun (WGS) entry which is preliminary data.</text>
</comment>
<accession>A0A8T2MBA7</accession>
<evidence type="ECO:0000313" key="3">
    <source>
        <dbReference type="Proteomes" id="UP000752171"/>
    </source>
</evidence>